<feature type="region of interest" description="Disordered" evidence="1">
    <location>
        <begin position="41"/>
        <end position="101"/>
    </location>
</feature>
<comment type="caution">
    <text evidence="2">The sequence shown here is derived from an EMBL/GenBank/DDBJ whole genome shotgun (WGS) entry which is preliminary data.</text>
</comment>
<feature type="compositionally biased region" description="Basic and acidic residues" evidence="1">
    <location>
        <begin position="52"/>
        <end position="77"/>
    </location>
</feature>
<gene>
    <name evidence="2" type="ORF">HSCHL_0295</name>
</gene>
<feature type="compositionally biased region" description="Basic and acidic residues" evidence="1">
    <location>
        <begin position="1"/>
        <end position="15"/>
    </location>
</feature>
<evidence type="ECO:0000313" key="2">
    <source>
        <dbReference type="EMBL" id="PTQ54376.1"/>
    </source>
</evidence>
<name>A0A2T5GDV4_HYDSH</name>
<accession>A0A2T5GDV4</accession>
<sequence length="101" mass="11170">MTQEDRKVPATRRAEPLPADAVEPVDRRGCRLREGTRCKGFQSSKAARCGRSAKERSAKERSAKERSAKERSAKETEGTIAAKQKAGRETPQRLIPSISDC</sequence>
<dbReference type="EMBL" id="PEBV01000004">
    <property type="protein sequence ID" value="PTQ54376.1"/>
    <property type="molecule type" value="Genomic_DNA"/>
</dbReference>
<proteinExistence type="predicted"/>
<feature type="region of interest" description="Disordered" evidence="1">
    <location>
        <begin position="1"/>
        <end position="25"/>
    </location>
</feature>
<reference evidence="2 3" key="1">
    <citation type="submission" date="2017-08" db="EMBL/GenBank/DDBJ databases">
        <title>Burning lignite coal seam in the remote Altai Mountains harbors a hydrogen-driven thermophilic microbial community.</title>
        <authorList>
            <person name="Kadnikov V.V."/>
            <person name="Mardanov A.V."/>
            <person name="Ivasenko D."/>
            <person name="Beletsky A.V."/>
            <person name="Karnachuk O.V."/>
            <person name="Ravin N.V."/>
        </authorList>
    </citation>
    <scope>NUCLEOTIDE SEQUENCE [LARGE SCALE GENOMIC DNA]</scope>
    <source>
        <strain evidence="2">AL33</strain>
    </source>
</reference>
<evidence type="ECO:0000256" key="1">
    <source>
        <dbReference type="SAM" id="MobiDB-lite"/>
    </source>
</evidence>
<dbReference type="AlphaFoldDB" id="A0A2T5GDV4"/>
<protein>
    <submittedName>
        <fullName evidence="2">Uncharacterized protein</fullName>
    </submittedName>
</protein>
<dbReference type="Proteomes" id="UP000244180">
    <property type="component" value="Unassembled WGS sequence"/>
</dbReference>
<organism evidence="2 3">
    <name type="scientific">Hydrogenibacillus schlegelii</name>
    <name type="common">Bacillus schlegelii</name>
    <dbReference type="NCBI Taxonomy" id="1484"/>
    <lineage>
        <taxon>Bacteria</taxon>
        <taxon>Bacillati</taxon>
        <taxon>Bacillota</taxon>
        <taxon>Bacilli</taxon>
        <taxon>Bacillales</taxon>
        <taxon>Bacillales Family X. Incertae Sedis</taxon>
        <taxon>Hydrogenibacillus</taxon>
    </lineage>
</organism>
<evidence type="ECO:0000313" key="3">
    <source>
        <dbReference type="Proteomes" id="UP000244180"/>
    </source>
</evidence>